<name>A0A9E2P068_9BACT</name>
<dbReference type="EMBL" id="JAHLFU010000035">
    <property type="protein sequence ID" value="MBU3852618.1"/>
    <property type="molecule type" value="Genomic_DNA"/>
</dbReference>
<evidence type="ECO:0000313" key="3">
    <source>
        <dbReference type="EMBL" id="MBU3852618.1"/>
    </source>
</evidence>
<dbReference type="Proteomes" id="UP000823865">
    <property type="component" value="Unassembled WGS sequence"/>
</dbReference>
<reference evidence="3" key="2">
    <citation type="submission" date="2021-04" db="EMBL/GenBank/DDBJ databases">
        <authorList>
            <person name="Gilroy R."/>
        </authorList>
    </citation>
    <scope>NUCLEOTIDE SEQUENCE</scope>
    <source>
        <strain evidence="3">G3-2149</strain>
    </source>
</reference>
<dbReference type="HAMAP" id="MF_00302">
    <property type="entry name" value="ClpS"/>
    <property type="match status" value="1"/>
</dbReference>
<comment type="subunit">
    <text evidence="1">Binds to the N-terminal domain of the chaperone ClpA.</text>
</comment>
<keyword evidence="3" id="KW-0645">Protease</keyword>
<dbReference type="GO" id="GO:0006508">
    <property type="term" value="P:proteolysis"/>
    <property type="evidence" value="ECO:0007669"/>
    <property type="project" value="UniProtKB-UniRule"/>
</dbReference>
<comment type="caution">
    <text evidence="3">The sequence shown here is derived from an EMBL/GenBank/DDBJ whole genome shotgun (WGS) entry which is preliminary data.</text>
</comment>
<protein>
    <recommendedName>
        <fullName evidence="1">ATP-dependent Clp protease adapter protein ClpS</fullName>
    </recommendedName>
</protein>
<comment type="similarity">
    <text evidence="1">Belongs to the ClpS family.</text>
</comment>
<evidence type="ECO:0000313" key="4">
    <source>
        <dbReference type="Proteomes" id="UP000823865"/>
    </source>
</evidence>
<dbReference type="AlphaFoldDB" id="A0A9E2P068"/>
<dbReference type="GO" id="GO:0030163">
    <property type="term" value="P:protein catabolic process"/>
    <property type="evidence" value="ECO:0007669"/>
    <property type="project" value="InterPro"/>
</dbReference>
<comment type="function">
    <text evidence="1">Involved in the modulation of the specificity of the ClpAP-mediated ATP-dependent protein degradation.</text>
</comment>
<accession>A0A9E2P068</accession>
<proteinExistence type="inferred from homology"/>
<dbReference type="InterPro" id="IPR014719">
    <property type="entry name" value="Ribosomal_bL12_C/ClpS-like"/>
</dbReference>
<feature type="domain" description="Adaptor protein ClpS core" evidence="2">
    <location>
        <begin position="17"/>
        <end position="95"/>
    </location>
</feature>
<evidence type="ECO:0000259" key="2">
    <source>
        <dbReference type="Pfam" id="PF02617"/>
    </source>
</evidence>
<dbReference type="FunFam" id="3.30.1390.10:FF:000002">
    <property type="entry name" value="ATP-dependent Clp protease adapter protein ClpS"/>
    <property type="match status" value="1"/>
</dbReference>
<dbReference type="InterPro" id="IPR003769">
    <property type="entry name" value="ClpS_core"/>
</dbReference>
<dbReference type="Gene3D" id="3.30.1390.10">
    <property type="match status" value="1"/>
</dbReference>
<gene>
    <name evidence="1" type="primary">clpS</name>
    <name evidence="3" type="ORF">H9789_02080</name>
</gene>
<reference evidence="3" key="1">
    <citation type="journal article" date="2021" name="PeerJ">
        <title>Extensive microbial diversity within the chicken gut microbiome revealed by metagenomics and culture.</title>
        <authorList>
            <person name="Gilroy R."/>
            <person name="Ravi A."/>
            <person name="Getino M."/>
            <person name="Pursley I."/>
            <person name="Horton D.L."/>
            <person name="Alikhan N.F."/>
            <person name="Baker D."/>
            <person name="Gharbi K."/>
            <person name="Hall N."/>
            <person name="Watson M."/>
            <person name="Adriaenssens E.M."/>
            <person name="Foster-Nyarko E."/>
            <person name="Jarju S."/>
            <person name="Secka A."/>
            <person name="Antonio M."/>
            <person name="Oren A."/>
            <person name="Chaudhuri R.R."/>
            <person name="La Ragione R."/>
            <person name="Hildebrand F."/>
            <person name="Pallen M.J."/>
        </authorList>
    </citation>
    <scope>NUCLEOTIDE SEQUENCE</scope>
    <source>
        <strain evidence="3">G3-2149</strain>
    </source>
</reference>
<keyword evidence="3" id="KW-0378">Hydrolase</keyword>
<organism evidence="3 4">
    <name type="scientific">Candidatus Paraprevotella stercoravium</name>
    <dbReference type="NCBI Taxonomy" id="2838725"/>
    <lineage>
        <taxon>Bacteria</taxon>
        <taxon>Pseudomonadati</taxon>
        <taxon>Bacteroidota</taxon>
        <taxon>Bacteroidia</taxon>
        <taxon>Bacteroidales</taxon>
        <taxon>Prevotellaceae</taxon>
        <taxon>Paraprevotella</taxon>
    </lineage>
</organism>
<dbReference type="Pfam" id="PF02617">
    <property type="entry name" value="ClpS"/>
    <property type="match status" value="1"/>
</dbReference>
<dbReference type="InterPro" id="IPR022935">
    <property type="entry name" value="ClpS"/>
</dbReference>
<dbReference type="SUPFAM" id="SSF54736">
    <property type="entry name" value="ClpS-like"/>
    <property type="match status" value="1"/>
</dbReference>
<sequence>MEQQQSSSQAKERVDLKEPRRFKVVIHNDDFTTMDFVVLVLKTVFYKSEAESEQLMLFVHQKGSAVVGIYSYDMARTKVQKATDMARREGFPLRLSVLPEDEEL</sequence>
<evidence type="ECO:0000256" key="1">
    <source>
        <dbReference type="HAMAP-Rule" id="MF_00302"/>
    </source>
</evidence>
<dbReference type="GO" id="GO:0008233">
    <property type="term" value="F:peptidase activity"/>
    <property type="evidence" value="ECO:0007669"/>
    <property type="project" value="UniProtKB-KW"/>
</dbReference>